<feature type="transmembrane region" description="Helical" evidence="12">
    <location>
        <begin position="12"/>
        <end position="29"/>
    </location>
</feature>
<evidence type="ECO:0000313" key="13">
    <source>
        <dbReference type="EMBL" id="KAF5842451.1"/>
    </source>
</evidence>
<keyword evidence="14" id="KW-1185">Reference proteome</keyword>
<dbReference type="EMBL" id="MU069461">
    <property type="protein sequence ID" value="KAF5842451.1"/>
    <property type="molecule type" value="Genomic_DNA"/>
</dbReference>
<evidence type="ECO:0000256" key="6">
    <source>
        <dbReference type="ARBA" id="ARBA00023244"/>
    </source>
</evidence>
<evidence type="ECO:0000256" key="10">
    <source>
        <dbReference type="RuleBase" id="RU004161"/>
    </source>
</evidence>
<evidence type="ECO:0000256" key="7">
    <source>
        <dbReference type="ARBA" id="ARBA00025628"/>
    </source>
</evidence>
<reference evidence="13" key="1">
    <citation type="submission" date="2017-08" db="EMBL/GenBank/DDBJ databases">
        <authorList>
            <person name="Polle J.E."/>
            <person name="Barry K."/>
            <person name="Cushman J."/>
            <person name="Schmutz J."/>
            <person name="Tran D."/>
            <person name="Hathwaick L.T."/>
            <person name="Yim W.C."/>
            <person name="Jenkins J."/>
            <person name="Mckie-Krisberg Z.M."/>
            <person name="Prochnik S."/>
            <person name="Lindquist E."/>
            <person name="Dockter R.B."/>
            <person name="Adam C."/>
            <person name="Molina H."/>
            <person name="Bunkerborg J."/>
            <person name="Jin E."/>
            <person name="Buchheim M."/>
            <person name="Magnuson J."/>
        </authorList>
    </citation>
    <scope>NUCLEOTIDE SEQUENCE</scope>
    <source>
        <strain evidence="13">CCAP 19/18</strain>
    </source>
</reference>
<protein>
    <recommendedName>
        <fullName evidence="9">Delta-aminolevulinic acid dehydratase</fullName>
        <ecNumber evidence="9">4.2.1.24</ecNumber>
    </recommendedName>
</protein>
<dbReference type="Proteomes" id="UP000815325">
    <property type="component" value="Unassembled WGS sequence"/>
</dbReference>
<keyword evidence="6 9" id="KW-0627">Porphyrin biosynthesis</keyword>
<evidence type="ECO:0000256" key="1">
    <source>
        <dbReference type="ARBA" id="ARBA00004694"/>
    </source>
</evidence>
<dbReference type="PANTHER" id="PTHR11458:SF0">
    <property type="entry name" value="DELTA-AMINOLEVULINIC ACID DEHYDRATASE"/>
    <property type="match status" value="1"/>
</dbReference>
<keyword evidence="12" id="KW-1133">Transmembrane helix</keyword>
<evidence type="ECO:0000313" key="14">
    <source>
        <dbReference type="Proteomes" id="UP000815325"/>
    </source>
</evidence>
<dbReference type="SMART" id="SM01004">
    <property type="entry name" value="ALAD"/>
    <property type="match status" value="1"/>
</dbReference>
<dbReference type="InterPro" id="IPR001731">
    <property type="entry name" value="ALAD"/>
</dbReference>
<evidence type="ECO:0000256" key="4">
    <source>
        <dbReference type="ARBA" id="ARBA00023171"/>
    </source>
</evidence>
<proteinExistence type="inferred from homology"/>
<comment type="function">
    <text evidence="7">Catalyzes an early step in the biosynthesis of tetrapyrroles. Binds two molecules of 5-aminolevulinate per subunit, each at a distinct site, and catalyzes their condensation to form porphobilinogen.</text>
</comment>
<accession>A0ABQ7H6G8</accession>
<organism evidence="13 14">
    <name type="scientific">Dunaliella salina</name>
    <name type="common">Green alga</name>
    <name type="synonym">Protococcus salinus</name>
    <dbReference type="NCBI Taxonomy" id="3046"/>
    <lineage>
        <taxon>Eukaryota</taxon>
        <taxon>Viridiplantae</taxon>
        <taxon>Chlorophyta</taxon>
        <taxon>core chlorophytes</taxon>
        <taxon>Chlorophyceae</taxon>
        <taxon>CS clade</taxon>
        <taxon>Chlamydomonadales</taxon>
        <taxon>Dunaliellaceae</taxon>
        <taxon>Dunaliella</taxon>
    </lineage>
</organism>
<comment type="caution">
    <text evidence="13">The sequence shown here is derived from an EMBL/GenBank/DDBJ whole genome shotgun (WGS) entry which is preliminary data.</text>
</comment>
<dbReference type="Gene3D" id="3.20.20.70">
    <property type="entry name" value="Aldolase class I"/>
    <property type="match status" value="1"/>
</dbReference>
<keyword evidence="3" id="KW-0350">Heme biosynthesis</keyword>
<dbReference type="NCBIfam" id="NF006762">
    <property type="entry name" value="PRK09283.1"/>
    <property type="match status" value="1"/>
</dbReference>
<keyword evidence="12" id="KW-0812">Transmembrane</keyword>
<evidence type="ECO:0000256" key="5">
    <source>
        <dbReference type="ARBA" id="ARBA00023239"/>
    </source>
</evidence>
<comment type="catalytic activity">
    <reaction evidence="8 9">
        <text>2 5-aminolevulinate = porphobilinogen + 2 H2O + H(+)</text>
        <dbReference type="Rhea" id="RHEA:24064"/>
        <dbReference type="ChEBI" id="CHEBI:15377"/>
        <dbReference type="ChEBI" id="CHEBI:15378"/>
        <dbReference type="ChEBI" id="CHEBI:58126"/>
        <dbReference type="ChEBI" id="CHEBI:356416"/>
        <dbReference type="EC" id="4.2.1.24"/>
    </reaction>
</comment>
<evidence type="ECO:0000256" key="9">
    <source>
        <dbReference type="RuleBase" id="RU000515"/>
    </source>
</evidence>
<evidence type="ECO:0000256" key="12">
    <source>
        <dbReference type="SAM" id="Phobius"/>
    </source>
</evidence>
<comment type="similarity">
    <text evidence="2 10">Belongs to the ALAD family.</text>
</comment>
<evidence type="ECO:0000256" key="11">
    <source>
        <dbReference type="SAM" id="MobiDB-lite"/>
    </source>
</evidence>
<evidence type="ECO:0000256" key="3">
    <source>
        <dbReference type="ARBA" id="ARBA00023133"/>
    </source>
</evidence>
<comment type="subunit">
    <text evidence="9">Homooctamer.</text>
</comment>
<keyword evidence="5 9" id="KW-0456">Lyase</keyword>
<gene>
    <name evidence="13" type="ORF">DUNSADRAFT_7060</name>
</gene>
<keyword evidence="12" id="KW-0472">Membrane</keyword>
<dbReference type="PROSITE" id="PS00169">
    <property type="entry name" value="D_ALA_DEHYDRATASE"/>
    <property type="match status" value="1"/>
</dbReference>
<dbReference type="EC" id="4.2.1.24" evidence="9"/>
<dbReference type="InterPro" id="IPR030656">
    <property type="entry name" value="ALAD_AS"/>
</dbReference>
<feature type="region of interest" description="Disordered" evidence="11">
    <location>
        <begin position="293"/>
        <end position="315"/>
    </location>
</feature>
<dbReference type="Pfam" id="PF00490">
    <property type="entry name" value="ALAD"/>
    <property type="match status" value="1"/>
</dbReference>
<name>A0ABQ7H6G8_DUNSA</name>
<comment type="pathway">
    <text evidence="1">Porphyrin-containing compound metabolism; protoporphyrin-IX biosynthesis; coproporphyrinogen-III from 5-aminolevulinate: step 1/4.</text>
</comment>
<keyword evidence="4" id="KW-0149">Chlorophyll biosynthesis</keyword>
<sequence length="350" mass="38522">MIDATEVQIRFLVVYAFIVVHLKVTMLLSGKMQQLLAKQAGQVAQPVCPCRTAAPVSRGQVCVQAASQKGAPEGTPVVTPQDLPSRPRRNRRSETVRSAVRESILSPSNFILPIFVHDESDQNQPIPSMPGYFRLAYGKSIIDFVAESRSYGINQVVIFPKTPDHLKTPTGEEAFNRNGLSQRTIRLLKDAFPDLEVYTDVALDPYNSDGHDGIVRDDGVIMNDETVEFLCRQAVSQAEAGADCVSPSDMMDGRVGAIRRALDREGFTGTSIMSYTAKFASAFYGPFRDALESAPKSGGPSNRIIPPNKKSYQMDPGNYREALREVRADEAEGADIMMVKPGMPYLDMVR</sequence>
<evidence type="ECO:0000256" key="8">
    <source>
        <dbReference type="ARBA" id="ARBA00047651"/>
    </source>
</evidence>
<feature type="region of interest" description="Disordered" evidence="11">
    <location>
        <begin position="70"/>
        <end position="98"/>
    </location>
</feature>
<dbReference type="SUPFAM" id="SSF51569">
    <property type="entry name" value="Aldolase"/>
    <property type="match status" value="1"/>
</dbReference>
<dbReference type="PANTHER" id="PTHR11458">
    <property type="entry name" value="DELTA-AMINOLEVULINIC ACID DEHYDRATASE"/>
    <property type="match status" value="1"/>
</dbReference>
<dbReference type="PRINTS" id="PR00144">
    <property type="entry name" value="DALDHYDRTASE"/>
</dbReference>
<dbReference type="InterPro" id="IPR013785">
    <property type="entry name" value="Aldolase_TIM"/>
</dbReference>
<evidence type="ECO:0000256" key="2">
    <source>
        <dbReference type="ARBA" id="ARBA00008055"/>
    </source>
</evidence>